<evidence type="ECO:0000313" key="12">
    <source>
        <dbReference type="Proteomes" id="UP000324222"/>
    </source>
</evidence>
<evidence type="ECO:0000256" key="8">
    <source>
        <dbReference type="ARBA" id="ARBA00023224"/>
    </source>
</evidence>
<dbReference type="Pfam" id="PF00001">
    <property type="entry name" value="7tm_1"/>
    <property type="match status" value="1"/>
</dbReference>
<dbReference type="GO" id="GO:0005886">
    <property type="term" value="C:plasma membrane"/>
    <property type="evidence" value="ECO:0007669"/>
    <property type="project" value="TreeGrafter"/>
</dbReference>
<comment type="caution">
    <text evidence="11">The sequence shown here is derived from an EMBL/GenBank/DDBJ whole genome shotgun (WGS) entry which is preliminary data.</text>
</comment>
<evidence type="ECO:0000256" key="6">
    <source>
        <dbReference type="ARBA" id="ARBA00023136"/>
    </source>
</evidence>
<evidence type="ECO:0000256" key="9">
    <source>
        <dbReference type="SAM" id="Phobius"/>
    </source>
</evidence>
<feature type="transmembrane region" description="Helical" evidence="9">
    <location>
        <begin position="143"/>
        <end position="168"/>
    </location>
</feature>
<keyword evidence="7 11" id="KW-0675">Receptor</keyword>
<evidence type="ECO:0000313" key="11">
    <source>
        <dbReference type="EMBL" id="MPC53302.1"/>
    </source>
</evidence>
<feature type="domain" description="G-protein coupled receptors family 1 profile" evidence="10">
    <location>
        <begin position="73"/>
        <end position="132"/>
    </location>
</feature>
<dbReference type="PRINTS" id="PR00237">
    <property type="entry name" value="GPCRRHODOPSN"/>
</dbReference>
<keyword evidence="3 9" id="KW-0812">Transmembrane</keyword>
<evidence type="ECO:0000256" key="1">
    <source>
        <dbReference type="ARBA" id="ARBA00004141"/>
    </source>
</evidence>
<dbReference type="Proteomes" id="UP000324222">
    <property type="component" value="Unassembled WGS sequence"/>
</dbReference>
<dbReference type="InterPro" id="IPR000276">
    <property type="entry name" value="GPCR_Rhodpsn"/>
</dbReference>
<gene>
    <name evidence="11" type="primary">Npffr1_0</name>
    <name evidence="11" type="ORF">E2C01_047191</name>
</gene>
<feature type="transmembrane region" description="Helical" evidence="9">
    <location>
        <begin position="94"/>
        <end position="114"/>
    </location>
</feature>
<comment type="similarity">
    <text evidence="2">Belongs to the G-protein coupled receptor 1 family.</text>
</comment>
<name>A0A5B7G2Z0_PORTR</name>
<evidence type="ECO:0000256" key="5">
    <source>
        <dbReference type="ARBA" id="ARBA00023040"/>
    </source>
</evidence>
<keyword evidence="4 9" id="KW-1133">Transmembrane helix</keyword>
<feature type="transmembrane region" description="Helical" evidence="9">
    <location>
        <begin position="60"/>
        <end position="82"/>
    </location>
</feature>
<keyword evidence="5" id="KW-0297">G-protein coupled receptor</keyword>
<dbReference type="SUPFAM" id="SSF81321">
    <property type="entry name" value="Family A G protein-coupled receptor-like"/>
    <property type="match status" value="1"/>
</dbReference>
<organism evidence="11 12">
    <name type="scientific">Portunus trituberculatus</name>
    <name type="common">Swimming crab</name>
    <name type="synonym">Neptunus trituberculatus</name>
    <dbReference type="NCBI Taxonomy" id="210409"/>
    <lineage>
        <taxon>Eukaryota</taxon>
        <taxon>Metazoa</taxon>
        <taxon>Ecdysozoa</taxon>
        <taxon>Arthropoda</taxon>
        <taxon>Crustacea</taxon>
        <taxon>Multicrustacea</taxon>
        <taxon>Malacostraca</taxon>
        <taxon>Eumalacostraca</taxon>
        <taxon>Eucarida</taxon>
        <taxon>Decapoda</taxon>
        <taxon>Pleocyemata</taxon>
        <taxon>Brachyura</taxon>
        <taxon>Eubrachyura</taxon>
        <taxon>Portunoidea</taxon>
        <taxon>Portunidae</taxon>
        <taxon>Portuninae</taxon>
        <taxon>Portunus</taxon>
    </lineage>
</organism>
<accession>A0A5B7G2Z0</accession>
<reference evidence="11 12" key="1">
    <citation type="submission" date="2019-05" db="EMBL/GenBank/DDBJ databases">
        <title>Another draft genome of Portunus trituberculatus and its Hox gene families provides insights of decapod evolution.</title>
        <authorList>
            <person name="Jeong J.-H."/>
            <person name="Song I."/>
            <person name="Kim S."/>
            <person name="Choi T."/>
            <person name="Kim D."/>
            <person name="Ryu S."/>
            <person name="Kim W."/>
        </authorList>
    </citation>
    <scope>NUCLEOTIDE SEQUENCE [LARGE SCALE GENOMIC DNA]</scope>
    <source>
        <tissue evidence="11">Muscle</tissue>
    </source>
</reference>
<dbReference type="AlphaFoldDB" id="A0A5B7G2Z0"/>
<evidence type="ECO:0000259" key="10">
    <source>
        <dbReference type="PROSITE" id="PS50262"/>
    </source>
</evidence>
<dbReference type="InterPro" id="IPR017452">
    <property type="entry name" value="GPCR_Rhodpsn_7TM"/>
</dbReference>
<dbReference type="PANTHER" id="PTHR24243">
    <property type="entry name" value="G-PROTEIN COUPLED RECEPTOR"/>
    <property type="match status" value="1"/>
</dbReference>
<proteinExistence type="inferred from homology"/>
<dbReference type="GO" id="GO:0004930">
    <property type="term" value="F:G protein-coupled receptor activity"/>
    <property type="evidence" value="ECO:0007669"/>
    <property type="project" value="UniProtKB-KW"/>
</dbReference>
<dbReference type="PANTHER" id="PTHR24243:SF208">
    <property type="entry name" value="PYROKININ-1 RECEPTOR"/>
    <property type="match status" value="1"/>
</dbReference>
<evidence type="ECO:0000256" key="2">
    <source>
        <dbReference type="ARBA" id="ARBA00010663"/>
    </source>
</evidence>
<evidence type="ECO:0000256" key="7">
    <source>
        <dbReference type="ARBA" id="ARBA00023170"/>
    </source>
</evidence>
<dbReference type="PROSITE" id="PS50262">
    <property type="entry name" value="G_PROTEIN_RECEP_F1_2"/>
    <property type="match status" value="1"/>
</dbReference>
<keyword evidence="8" id="KW-0807">Transducer</keyword>
<keyword evidence="6 9" id="KW-0472">Membrane</keyword>
<sequence>MKRLKAAAKSPPLDWNNPENLSSVYECSQDSGLTANLSQFEYPYRMKTWVPITWREILKVATYLIVFLVSLVGNLLVMLVVCYNRHMRSSTNQYLVNLAAADLLVTLVCMWVHIVRHLSYPHYVLPAYVCKLDGFVQSKCSGVFVWGGVCVCVCVCVCMCVCVCVCVYEQNRI</sequence>
<evidence type="ECO:0000256" key="3">
    <source>
        <dbReference type="ARBA" id="ARBA00022692"/>
    </source>
</evidence>
<dbReference type="Gene3D" id="1.20.1070.10">
    <property type="entry name" value="Rhodopsin 7-helix transmembrane proteins"/>
    <property type="match status" value="1"/>
</dbReference>
<protein>
    <submittedName>
        <fullName evidence="11">Neuropeptide FF receptor 1</fullName>
    </submittedName>
</protein>
<comment type="subcellular location">
    <subcellularLocation>
        <location evidence="1">Membrane</location>
        <topology evidence="1">Multi-pass membrane protein</topology>
    </subcellularLocation>
</comment>
<evidence type="ECO:0000256" key="4">
    <source>
        <dbReference type="ARBA" id="ARBA00022989"/>
    </source>
</evidence>
<dbReference type="EMBL" id="VSRR010011519">
    <property type="protein sequence ID" value="MPC53302.1"/>
    <property type="molecule type" value="Genomic_DNA"/>
</dbReference>
<dbReference type="OrthoDB" id="5975505at2759"/>
<keyword evidence="12" id="KW-1185">Reference proteome</keyword>